<dbReference type="GO" id="GO:0043041">
    <property type="term" value="P:amino acid activation for nonribosomal peptide biosynthetic process"/>
    <property type="evidence" value="ECO:0007669"/>
    <property type="project" value="TreeGrafter"/>
</dbReference>
<dbReference type="InterPro" id="IPR045851">
    <property type="entry name" value="AMP-bd_C_sf"/>
</dbReference>
<proteinExistence type="predicted"/>
<dbReference type="InterPro" id="IPR000873">
    <property type="entry name" value="AMP-dep_synth/lig_dom"/>
</dbReference>
<accession>A0A6A6CKT3</accession>
<keyword evidence="6" id="KW-1185">Reference proteome</keyword>
<dbReference type="PANTHER" id="PTHR45527:SF12">
    <property type="entry name" value="NONRIBOSOMAL PEPTIDE SYNTHETASE IVOA"/>
    <property type="match status" value="1"/>
</dbReference>
<evidence type="ECO:0000313" key="6">
    <source>
        <dbReference type="Proteomes" id="UP000799537"/>
    </source>
</evidence>
<dbReference type="Pfam" id="PF00668">
    <property type="entry name" value="Condensation"/>
    <property type="match status" value="2"/>
</dbReference>
<evidence type="ECO:0000313" key="5">
    <source>
        <dbReference type="EMBL" id="KAF2167651.1"/>
    </source>
</evidence>
<dbReference type="OrthoDB" id="416786at2759"/>
<dbReference type="InterPro" id="IPR010071">
    <property type="entry name" value="AA_adenyl_dom"/>
</dbReference>
<feature type="domain" description="Carrier" evidence="4">
    <location>
        <begin position="1007"/>
        <end position="1083"/>
    </location>
</feature>
<dbReference type="InterPro" id="IPR036736">
    <property type="entry name" value="ACP-like_sf"/>
</dbReference>
<dbReference type="SUPFAM" id="SSF52777">
    <property type="entry name" value="CoA-dependent acyltransferases"/>
    <property type="match status" value="4"/>
</dbReference>
<dbReference type="GO" id="GO:0031177">
    <property type="term" value="F:phosphopantetheine binding"/>
    <property type="evidence" value="ECO:0007669"/>
    <property type="project" value="TreeGrafter"/>
</dbReference>
<dbReference type="SUPFAM" id="SSF47336">
    <property type="entry name" value="ACP-like"/>
    <property type="match status" value="1"/>
</dbReference>
<sequence>MPSSWKTALDGLDCTTLQEIASLCSIPREHIEDVYRCTPFQMGIAADSNKRDATYVQRFVLSLKAGLDIDRLCHAVREVIALNAALRTRIVDCDLGIVQVVLKDETSTDTQQTNLSLEQYLGLDRSRPMGLGMPLVRSAITKGGEKWVLTMHHSISDHTSALALIADVAQICQGQCPRPRAPFKDFVVHVNSIEESKARNFWAAQFTSSPSIFPEVAKSHTVDANNHINRKIRIPRQQVVLSLLPAYVECAWALTAHVYQRGDSVAYGTVYSGRPPSLGGLETTSGPTIATVPVQVAVDGSDSVEDMVRKRQQARRKIQASGAFLQFGMANIRKASDAARKAAEFQTLLNIRHTAESSSNSAMIRFDGEDDVHRAFALCLTCTIGDDEIVVDAEFDDIVMSSATIGRVLTQLEHILRTLAKAGPKSRVGDIVLLSAHDRLQTLRWNAAVAEPMEECLHDMVGRTVLAQPDEVAIDAWDGKMVYHELHAQSRRLAHTLRQRGVQRESMVPCLFERSLWSVVATLGVLIAGGVCVPLDPTHPRARHEAILSRTKSAVVLTSPALTRTAAGLGPAVVVVSEEMMGEPPVATSDGGGDGGINQSRHQDLAPAATPGNAAYIIFTSGSTGVPKGVVLEHRALATALTSIGPRVGWQRGLRLLQFTAQVWDASIAEIFGALLFGGCLCIPSNTSRESGLADYIRASSVDWVFQTPTGIRNLAPGDVPSVKTLVSGGERIPQDAASTWGSKLRFINGWGPCETSIFAAFAELSPASPYPETIGTPVGCAIWITDPENVNRLVPVGAVGELVVEGATVARGYLQDHGKTAAAFVDPPTWAPRRSSAMTLARRFYRTGDLGKYNADGSICFLGRQDHQIKLRGQRFEPGEVETVLETCVGVRNIVVTTHRAPSGRTEVVAVLTLSHPQLPGRATLEKHPHNLQELVSTLIGSISAHVRARVPAYMVPTAWIPVQEIPRAASNKIDRTTICEWLQGKDVAGESMLSAEVLADSSTSSPASPAEEILRAVWSSVLAMPEDEIGRECSFLHLGGDSIMAMQVATRCRKRGLQISVATLMRTTAGNGQGAPVEPTHKHLVRQVVQRTPGLREADIESVALATDAQAWMLAVGEVADDGFSNEIYVDCADGLDAARLRRACELVVARHATLRTAFVPVGDSLYQVVLGNIDTATDPATTSRSPRRELWRRRFAGFHLDRLSRHGSQCHRLRLNIHHALYDALYLDMIVQDVAAAYCNGPLAAGLHFHDWLTHQTAAPDAAAARRFWQATLRRSAMTWLAPPQGPCRLHTQSARVRRTVGRRALLLPSAAEASVLKAAWATVLAHAVGGDDVVFGQVTANRDSPTDQVLGPCVNILPVRAAIGVAASFRALVQQLDQQQRASIPHQHLGFRSIIRDCTAWPSWTRFSSLLVYQNHDAMILDDGSTHFEMGGASCRLSGLGRPADASDVWVIAQPGAADVDLELRYTPTVVSAAQAEWLAEALVRVLEQRVVRMDSPNLESYQTAGDDAANSCVPGDMNHVPQTNSPCVKDEARQTVSDAWRQVGLLPQDKSDDEDVSMFNCGGDVVTALLLSDFFRSRGHAVGVADIIRHPTRPMQNALLSTCS</sequence>
<dbReference type="GO" id="GO:0005737">
    <property type="term" value="C:cytoplasm"/>
    <property type="evidence" value="ECO:0007669"/>
    <property type="project" value="TreeGrafter"/>
</dbReference>
<dbReference type="PANTHER" id="PTHR45527">
    <property type="entry name" value="NONRIBOSOMAL PEPTIDE SYNTHETASE"/>
    <property type="match status" value="1"/>
</dbReference>
<keyword evidence="1" id="KW-0596">Phosphopantetheine</keyword>
<gene>
    <name evidence="5" type="ORF">M409DRAFT_65791</name>
</gene>
<dbReference type="Gene3D" id="3.30.300.30">
    <property type="match status" value="1"/>
</dbReference>
<dbReference type="GO" id="GO:0016874">
    <property type="term" value="F:ligase activity"/>
    <property type="evidence" value="ECO:0007669"/>
    <property type="project" value="UniProtKB-KW"/>
</dbReference>
<dbReference type="InterPro" id="IPR042099">
    <property type="entry name" value="ANL_N_sf"/>
</dbReference>
<dbReference type="Gene3D" id="1.10.1200.10">
    <property type="entry name" value="ACP-like"/>
    <property type="match status" value="1"/>
</dbReference>
<name>A0A6A6CKT3_ZASCE</name>
<protein>
    <recommendedName>
        <fullName evidence="4">Carrier domain-containing protein</fullName>
    </recommendedName>
</protein>
<evidence type="ECO:0000256" key="2">
    <source>
        <dbReference type="ARBA" id="ARBA00022553"/>
    </source>
</evidence>
<dbReference type="NCBIfam" id="TIGR01733">
    <property type="entry name" value="AA-adenyl-dom"/>
    <property type="match status" value="1"/>
</dbReference>
<evidence type="ECO:0000259" key="4">
    <source>
        <dbReference type="PROSITE" id="PS50075"/>
    </source>
</evidence>
<dbReference type="InterPro" id="IPR001242">
    <property type="entry name" value="Condensation_dom"/>
</dbReference>
<dbReference type="Gene3D" id="3.30.559.10">
    <property type="entry name" value="Chloramphenicol acetyltransferase-like domain"/>
    <property type="match status" value="2"/>
</dbReference>
<dbReference type="RefSeq" id="XP_033668540.1">
    <property type="nucleotide sequence ID" value="XM_033816665.1"/>
</dbReference>
<dbReference type="EMBL" id="ML993592">
    <property type="protein sequence ID" value="KAF2167651.1"/>
    <property type="molecule type" value="Genomic_DNA"/>
</dbReference>
<dbReference type="InterPro" id="IPR009081">
    <property type="entry name" value="PP-bd_ACP"/>
</dbReference>
<reference evidence="5" key="1">
    <citation type="journal article" date="2020" name="Stud. Mycol.">
        <title>101 Dothideomycetes genomes: a test case for predicting lifestyles and emergence of pathogens.</title>
        <authorList>
            <person name="Haridas S."/>
            <person name="Albert R."/>
            <person name="Binder M."/>
            <person name="Bloem J."/>
            <person name="Labutti K."/>
            <person name="Salamov A."/>
            <person name="Andreopoulos B."/>
            <person name="Baker S."/>
            <person name="Barry K."/>
            <person name="Bills G."/>
            <person name="Bluhm B."/>
            <person name="Cannon C."/>
            <person name="Castanera R."/>
            <person name="Culley D."/>
            <person name="Daum C."/>
            <person name="Ezra D."/>
            <person name="Gonzalez J."/>
            <person name="Henrissat B."/>
            <person name="Kuo A."/>
            <person name="Liang C."/>
            <person name="Lipzen A."/>
            <person name="Lutzoni F."/>
            <person name="Magnuson J."/>
            <person name="Mondo S."/>
            <person name="Nolan M."/>
            <person name="Ohm R."/>
            <person name="Pangilinan J."/>
            <person name="Park H.-J."/>
            <person name="Ramirez L."/>
            <person name="Alfaro M."/>
            <person name="Sun H."/>
            <person name="Tritt A."/>
            <person name="Yoshinaga Y."/>
            <person name="Zwiers L.-H."/>
            <person name="Turgeon B."/>
            <person name="Goodwin S."/>
            <person name="Spatafora J."/>
            <person name="Crous P."/>
            <person name="Grigoriev I."/>
        </authorList>
    </citation>
    <scope>NUCLEOTIDE SEQUENCE</scope>
    <source>
        <strain evidence="5">ATCC 36951</strain>
    </source>
</reference>
<keyword evidence="3" id="KW-0436">Ligase</keyword>
<organism evidence="5 6">
    <name type="scientific">Zasmidium cellare ATCC 36951</name>
    <dbReference type="NCBI Taxonomy" id="1080233"/>
    <lineage>
        <taxon>Eukaryota</taxon>
        <taxon>Fungi</taxon>
        <taxon>Dikarya</taxon>
        <taxon>Ascomycota</taxon>
        <taxon>Pezizomycotina</taxon>
        <taxon>Dothideomycetes</taxon>
        <taxon>Dothideomycetidae</taxon>
        <taxon>Mycosphaerellales</taxon>
        <taxon>Mycosphaerellaceae</taxon>
        <taxon>Zasmidium</taxon>
    </lineage>
</organism>
<keyword evidence="2" id="KW-0597">Phosphoprotein</keyword>
<dbReference type="GO" id="GO:0044550">
    <property type="term" value="P:secondary metabolite biosynthetic process"/>
    <property type="evidence" value="ECO:0007669"/>
    <property type="project" value="TreeGrafter"/>
</dbReference>
<dbReference type="Gene3D" id="3.30.559.30">
    <property type="entry name" value="Nonribosomal peptide synthetase, condensation domain"/>
    <property type="match status" value="2"/>
</dbReference>
<dbReference type="PROSITE" id="PS00455">
    <property type="entry name" value="AMP_BINDING"/>
    <property type="match status" value="1"/>
</dbReference>
<dbReference type="SUPFAM" id="SSF56801">
    <property type="entry name" value="Acetyl-CoA synthetase-like"/>
    <property type="match status" value="1"/>
</dbReference>
<dbReference type="CDD" id="cd05918">
    <property type="entry name" value="A_NRPS_SidN3_like"/>
    <property type="match status" value="1"/>
</dbReference>
<dbReference type="Gene3D" id="3.40.50.12780">
    <property type="entry name" value="N-terminal domain of ligase-like"/>
    <property type="match status" value="1"/>
</dbReference>
<evidence type="ECO:0000256" key="1">
    <source>
        <dbReference type="ARBA" id="ARBA00022450"/>
    </source>
</evidence>
<dbReference type="InterPro" id="IPR020845">
    <property type="entry name" value="AMP-binding_CS"/>
</dbReference>
<dbReference type="Pfam" id="PF00550">
    <property type="entry name" value="PP-binding"/>
    <property type="match status" value="1"/>
</dbReference>
<dbReference type="Proteomes" id="UP000799537">
    <property type="component" value="Unassembled WGS sequence"/>
</dbReference>
<evidence type="ECO:0000256" key="3">
    <source>
        <dbReference type="ARBA" id="ARBA00022598"/>
    </source>
</evidence>
<dbReference type="FunFam" id="3.40.50.12780:FF:000014">
    <property type="entry name" value="Nonribosomal peptide synthetase 1"/>
    <property type="match status" value="1"/>
</dbReference>
<dbReference type="InterPro" id="IPR023213">
    <property type="entry name" value="CAT-like_dom_sf"/>
</dbReference>
<dbReference type="GeneID" id="54569937"/>
<dbReference type="Pfam" id="PF00501">
    <property type="entry name" value="AMP-binding"/>
    <property type="match status" value="1"/>
</dbReference>
<dbReference type="PROSITE" id="PS50075">
    <property type="entry name" value="CARRIER"/>
    <property type="match status" value="1"/>
</dbReference>